<dbReference type="RefSeq" id="WP_203780563.1">
    <property type="nucleotide sequence ID" value="NZ_BOMV01000012.1"/>
</dbReference>
<evidence type="ECO:0000313" key="5">
    <source>
        <dbReference type="EMBL" id="GIE94240.1"/>
    </source>
</evidence>
<organism evidence="5 6">
    <name type="scientific">Paractinoplanes rishiriensis</name>
    <dbReference type="NCBI Taxonomy" id="1050105"/>
    <lineage>
        <taxon>Bacteria</taxon>
        <taxon>Bacillati</taxon>
        <taxon>Actinomycetota</taxon>
        <taxon>Actinomycetes</taxon>
        <taxon>Micromonosporales</taxon>
        <taxon>Micromonosporaceae</taxon>
        <taxon>Paractinoplanes</taxon>
    </lineage>
</organism>
<evidence type="ECO:0000256" key="1">
    <source>
        <dbReference type="ARBA" id="ARBA00006068"/>
    </source>
</evidence>
<dbReference type="PANTHER" id="PTHR33392">
    <property type="entry name" value="POLYISOPRENYL-TEICHOIC ACID--PEPTIDOGLYCAN TEICHOIC ACID TRANSFERASE TAGU"/>
    <property type="match status" value="1"/>
</dbReference>
<dbReference type="PANTHER" id="PTHR33392:SF6">
    <property type="entry name" value="POLYISOPRENYL-TEICHOIC ACID--PEPTIDOGLYCAN TEICHOIC ACID TRANSFERASE TAGU"/>
    <property type="match status" value="1"/>
</dbReference>
<name>A0A919JV85_9ACTN</name>
<feature type="transmembrane region" description="Helical" evidence="3">
    <location>
        <begin position="34"/>
        <end position="61"/>
    </location>
</feature>
<protein>
    <recommendedName>
        <fullName evidence="4">Cell envelope-related transcriptional attenuator domain-containing protein</fullName>
    </recommendedName>
</protein>
<gene>
    <name evidence="5" type="ORF">Ari01nite_17050</name>
</gene>
<feature type="domain" description="Cell envelope-related transcriptional attenuator" evidence="4">
    <location>
        <begin position="115"/>
        <end position="296"/>
    </location>
</feature>
<evidence type="ECO:0000256" key="3">
    <source>
        <dbReference type="SAM" id="Phobius"/>
    </source>
</evidence>
<dbReference type="InterPro" id="IPR050922">
    <property type="entry name" value="LytR/CpsA/Psr_CW_biosynth"/>
</dbReference>
<evidence type="ECO:0000256" key="2">
    <source>
        <dbReference type="SAM" id="MobiDB-lite"/>
    </source>
</evidence>
<accession>A0A919JV85</accession>
<dbReference type="NCBIfam" id="TIGR00350">
    <property type="entry name" value="lytR_cpsA_psr"/>
    <property type="match status" value="1"/>
</dbReference>
<feature type="region of interest" description="Disordered" evidence="2">
    <location>
        <begin position="1"/>
        <end position="30"/>
    </location>
</feature>
<dbReference type="AlphaFoldDB" id="A0A919JV85"/>
<keyword evidence="3" id="KW-1133">Transmembrane helix</keyword>
<reference evidence="5" key="1">
    <citation type="submission" date="2021-01" db="EMBL/GenBank/DDBJ databases">
        <title>Whole genome shotgun sequence of Actinoplanes rishiriensis NBRC 108556.</title>
        <authorList>
            <person name="Komaki H."/>
            <person name="Tamura T."/>
        </authorList>
    </citation>
    <scope>NUCLEOTIDE SEQUENCE</scope>
    <source>
        <strain evidence="5">NBRC 108556</strain>
    </source>
</reference>
<keyword evidence="3" id="KW-0812">Transmembrane</keyword>
<dbReference type="EMBL" id="BOMV01000012">
    <property type="protein sequence ID" value="GIE94240.1"/>
    <property type="molecule type" value="Genomic_DNA"/>
</dbReference>
<dbReference type="Proteomes" id="UP000636960">
    <property type="component" value="Unassembled WGS sequence"/>
</dbReference>
<comment type="similarity">
    <text evidence="1">Belongs to the LytR/CpsA/Psr (LCP) family.</text>
</comment>
<keyword evidence="3" id="KW-0472">Membrane</keyword>
<evidence type="ECO:0000259" key="4">
    <source>
        <dbReference type="Pfam" id="PF03816"/>
    </source>
</evidence>
<feature type="compositionally biased region" description="Polar residues" evidence="2">
    <location>
        <begin position="1"/>
        <end position="14"/>
    </location>
</feature>
<evidence type="ECO:0000313" key="6">
    <source>
        <dbReference type="Proteomes" id="UP000636960"/>
    </source>
</evidence>
<dbReference type="Gene3D" id="3.40.630.190">
    <property type="entry name" value="LCP protein"/>
    <property type="match status" value="1"/>
</dbReference>
<dbReference type="InterPro" id="IPR004474">
    <property type="entry name" value="LytR_CpsA_psr"/>
</dbReference>
<keyword evidence="6" id="KW-1185">Reference proteome</keyword>
<proteinExistence type="inferred from homology"/>
<dbReference type="Pfam" id="PF03816">
    <property type="entry name" value="LytR_cpsA_psr"/>
    <property type="match status" value="1"/>
</dbReference>
<sequence>MSAQTVTKDAQNGASGDGSGKNAPKKKKRPRAPLWTKLLTAFGLVLVLASVAGVVGVQYFLGKLTKNIQTSSSVLDDTTSGKTAVEGKLPEGAMNLLMLGLDTRAGWDQTGELSRSDTMLILHISSSHDRAYMISIPRDTVARIPADKSMNFGGATEKINSAYAYGSKDGRGWTGGAKLATKAVHELTGIGFDGVVVIDFTGFQGILQALGGVYMCVEKDAWSSHYVVDKNGKPQYAIGANPKSPPRNALWFKKGCRTMQPWEALEFSRIRHSTNGDYDRQKHQQQLLRAMAKKATSAGIVTNPGKVASVLAAAGSSLKMDTNGVEVNDFLFGLKDLAAADLIPVKTNSGTFASNAAGTGETINAVTQDLFKATAEDKLAEFLVGHPELLINDAEGAK</sequence>
<comment type="caution">
    <text evidence="5">The sequence shown here is derived from an EMBL/GenBank/DDBJ whole genome shotgun (WGS) entry which is preliminary data.</text>
</comment>